<evidence type="ECO:0000313" key="1">
    <source>
        <dbReference type="EMBL" id="HHQ80439.1"/>
    </source>
</evidence>
<name>A0A7J3ZK63_9CREN</name>
<accession>A0A7J3ZK63</accession>
<dbReference type="EMBL" id="DRZC01000039">
    <property type="protein sequence ID" value="HHQ80439.1"/>
    <property type="molecule type" value="Genomic_DNA"/>
</dbReference>
<comment type="caution">
    <text evidence="1">The sequence shown here is derived from an EMBL/GenBank/DDBJ whole genome shotgun (WGS) entry which is preliminary data.</text>
</comment>
<sequence length="68" mass="7794">MYYLVLKSTEQRRPKRTATLTTIECASCDFKDKREFMKSDYVGKTIGNCPKCGAGTLYITLIYAEEIE</sequence>
<organism evidence="1">
    <name type="scientific">Fervidicoccus fontis</name>
    <dbReference type="NCBI Taxonomy" id="683846"/>
    <lineage>
        <taxon>Archaea</taxon>
        <taxon>Thermoproteota</taxon>
        <taxon>Thermoprotei</taxon>
        <taxon>Fervidicoccales</taxon>
        <taxon>Fervidicoccaceae</taxon>
        <taxon>Fervidicoccus</taxon>
    </lineage>
</organism>
<proteinExistence type="predicted"/>
<protein>
    <submittedName>
        <fullName evidence="1">Uncharacterized protein</fullName>
    </submittedName>
</protein>
<dbReference type="AlphaFoldDB" id="A0A7J3ZK63"/>
<reference evidence="1" key="1">
    <citation type="journal article" date="2020" name="mSystems">
        <title>Genome- and Community-Level Interaction Insights into Carbon Utilization and Element Cycling Functions of Hydrothermarchaeota in Hydrothermal Sediment.</title>
        <authorList>
            <person name="Zhou Z."/>
            <person name="Liu Y."/>
            <person name="Xu W."/>
            <person name="Pan J."/>
            <person name="Luo Z.H."/>
            <person name="Li M."/>
        </authorList>
    </citation>
    <scope>NUCLEOTIDE SEQUENCE [LARGE SCALE GENOMIC DNA]</scope>
    <source>
        <strain evidence="1">SpSt-1116</strain>
    </source>
</reference>
<gene>
    <name evidence="1" type="ORF">ENM78_03130</name>
</gene>